<sequence>MSDTRLEEIAAHDLMRVKKALVLDKRLGSGRPLTPKFANQLLEVRHKGARDFKNSPIFDRHVVQKAAEFEVLGFYKCRPPRKFGGFKPDFDPSKLDPELDGNGEKSSLEEVEEEDLGGHEFGFLLQDPNPANEEVPPQGRGGR</sequence>
<evidence type="ECO:0000313" key="2">
    <source>
        <dbReference type="EMBL" id="KAK6131286.1"/>
    </source>
</evidence>
<proteinExistence type="predicted"/>
<gene>
    <name evidence="2" type="ORF">DH2020_034973</name>
</gene>
<dbReference type="EMBL" id="JABTTQ020001386">
    <property type="protein sequence ID" value="KAK6131286.1"/>
    <property type="molecule type" value="Genomic_DNA"/>
</dbReference>
<name>A0ABR0V8F8_REHGL</name>
<evidence type="ECO:0000313" key="3">
    <source>
        <dbReference type="Proteomes" id="UP001318860"/>
    </source>
</evidence>
<protein>
    <submittedName>
        <fullName evidence="2">Uncharacterized protein</fullName>
    </submittedName>
</protein>
<accession>A0ABR0V8F8</accession>
<reference evidence="2 3" key="1">
    <citation type="journal article" date="2021" name="Comput. Struct. Biotechnol. J.">
        <title>De novo genome assembly of the potent medicinal plant Rehmannia glutinosa using nanopore technology.</title>
        <authorList>
            <person name="Ma L."/>
            <person name="Dong C."/>
            <person name="Song C."/>
            <person name="Wang X."/>
            <person name="Zheng X."/>
            <person name="Niu Y."/>
            <person name="Chen S."/>
            <person name="Feng W."/>
        </authorList>
    </citation>
    <scope>NUCLEOTIDE SEQUENCE [LARGE SCALE GENOMIC DNA]</scope>
    <source>
        <strain evidence="2">DH-2019</strain>
    </source>
</reference>
<organism evidence="2 3">
    <name type="scientific">Rehmannia glutinosa</name>
    <name type="common">Chinese foxglove</name>
    <dbReference type="NCBI Taxonomy" id="99300"/>
    <lineage>
        <taxon>Eukaryota</taxon>
        <taxon>Viridiplantae</taxon>
        <taxon>Streptophyta</taxon>
        <taxon>Embryophyta</taxon>
        <taxon>Tracheophyta</taxon>
        <taxon>Spermatophyta</taxon>
        <taxon>Magnoliopsida</taxon>
        <taxon>eudicotyledons</taxon>
        <taxon>Gunneridae</taxon>
        <taxon>Pentapetalae</taxon>
        <taxon>asterids</taxon>
        <taxon>lamiids</taxon>
        <taxon>Lamiales</taxon>
        <taxon>Orobanchaceae</taxon>
        <taxon>Rehmannieae</taxon>
        <taxon>Rehmannia</taxon>
    </lineage>
</organism>
<dbReference type="Proteomes" id="UP001318860">
    <property type="component" value="Unassembled WGS sequence"/>
</dbReference>
<comment type="caution">
    <text evidence="2">The sequence shown here is derived from an EMBL/GenBank/DDBJ whole genome shotgun (WGS) entry which is preliminary data.</text>
</comment>
<feature type="compositionally biased region" description="Basic and acidic residues" evidence="1">
    <location>
        <begin position="88"/>
        <end position="108"/>
    </location>
</feature>
<feature type="region of interest" description="Disordered" evidence="1">
    <location>
        <begin position="85"/>
        <end position="143"/>
    </location>
</feature>
<evidence type="ECO:0000256" key="1">
    <source>
        <dbReference type="SAM" id="MobiDB-lite"/>
    </source>
</evidence>
<keyword evidence="3" id="KW-1185">Reference proteome</keyword>